<dbReference type="EMBL" id="LRQG01000113">
    <property type="protein sequence ID" value="KXA38505.1"/>
    <property type="molecule type" value="Genomic_DNA"/>
</dbReference>
<protein>
    <submittedName>
        <fullName evidence="1">Uncharacterized protein</fullName>
    </submittedName>
</protein>
<accession>A0A133Q6K3</accession>
<sequence length="173" mass="19890">MTVLYCDTTVKKVKKDESWVIPMHKDSVQQFKYSVGGYENQYIVMHGFPISMISKTVSDPDLANALSHKPNLDLNVRYSILPISDNKSSKEGQIRLEAVPVTFSVYYGNIEHLVTITFSSSQRYDVSADDNSWNIDNLQLQVDNLLVDGRIVQKYDSWEESRSKFWIICKGKR</sequence>
<keyword evidence="2" id="KW-1185">Reference proteome</keyword>
<reference evidence="2" key="1">
    <citation type="submission" date="2016-01" db="EMBL/GenBank/DDBJ databases">
        <authorList>
            <person name="Mitreva M."/>
            <person name="Pepin K.H."/>
            <person name="Mihindukulasuriya K.A."/>
            <person name="Fulton R."/>
            <person name="Fronick C."/>
            <person name="O'Laughlin M."/>
            <person name="Miner T."/>
            <person name="Herter B."/>
            <person name="Rosa B.A."/>
            <person name="Cordes M."/>
            <person name="Tomlinson C."/>
            <person name="Wollam A."/>
            <person name="Palsikar V.B."/>
            <person name="Mardis E.R."/>
            <person name="Wilson R.K."/>
        </authorList>
    </citation>
    <scope>NUCLEOTIDE SEQUENCE [LARGE SCALE GENOMIC DNA]</scope>
    <source>
        <strain evidence="2">MJR7716</strain>
    </source>
</reference>
<name>A0A133Q6K3_9BACT</name>
<evidence type="ECO:0000313" key="1">
    <source>
        <dbReference type="EMBL" id="KXA38505.1"/>
    </source>
</evidence>
<comment type="caution">
    <text evidence="1">The sequence shown here is derived from an EMBL/GenBank/DDBJ whole genome shotgun (WGS) entry which is preliminary data.</text>
</comment>
<dbReference type="Proteomes" id="UP000070533">
    <property type="component" value="Unassembled WGS sequence"/>
</dbReference>
<dbReference type="PATRIC" id="fig|28128.5.peg.1638"/>
<evidence type="ECO:0000313" key="2">
    <source>
        <dbReference type="Proteomes" id="UP000070533"/>
    </source>
</evidence>
<organism evidence="1 2">
    <name type="scientific">Prevotella corporis</name>
    <dbReference type="NCBI Taxonomy" id="28128"/>
    <lineage>
        <taxon>Bacteria</taxon>
        <taxon>Pseudomonadati</taxon>
        <taxon>Bacteroidota</taxon>
        <taxon>Bacteroidia</taxon>
        <taxon>Bacteroidales</taxon>
        <taxon>Prevotellaceae</taxon>
        <taxon>Prevotella</taxon>
    </lineage>
</organism>
<proteinExistence type="predicted"/>
<dbReference type="AlphaFoldDB" id="A0A133Q6K3"/>
<gene>
    <name evidence="1" type="ORF">HMPREF3226_01598</name>
</gene>